<dbReference type="eggNOG" id="COG0834">
    <property type="taxonomic scope" value="Bacteria"/>
</dbReference>
<evidence type="ECO:0000259" key="8">
    <source>
        <dbReference type="SMART" id="SM00079"/>
    </source>
</evidence>
<comment type="similarity">
    <text evidence="2 4">Belongs to the bacterial solute-binding protein 3 family.</text>
</comment>
<dbReference type="Gene3D" id="3.40.190.10">
    <property type="entry name" value="Periplasmic binding protein-like II"/>
    <property type="match status" value="2"/>
</dbReference>
<dbReference type="AlphaFoldDB" id="F2N8W2"/>
<dbReference type="PROSITE" id="PS01039">
    <property type="entry name" value="SBP_BACTERIAL_3"/>
    <property type="match status" value="1"/>
</dbReference>
<feature type="region of interest" description="Disordered" evidence="5">
    <location>
        <begin position="31"/>
        <end position="50"/>
    </location>
</feature>
<reference evidence="10" key="1">
    <citation type="journal article" date="2013" name="Stand. Genomic Sci.">
        <title>Complete genome sequence of Coriobacterium glomerans type strain (PW2(T)) from the midgut of Pyrrhocoris apterus L. (red soldier bug).</title>
        <authorList>
            <person name="Stackebrandt E."/>
            <person name="Zeytun A."/>
            <person name="Lapidus A."/>
            <person name="Nolan M."/>
            <person name="Lucas S."/>
            <person name="Hammon N."/>
            <person name="Deshpande S."/>
            <person name="Cheng J.F."/>
            <person name="Tapia R."/>
            <person name="Goodwin L.A."/>
            <person name="Pitluck S."/>
            <person name="Liolios K."/>
            <person name="Pagani I."/>
            <person name="Ivanova N."/>
            <person name="Mavromatis K."/>
            <person name="Mikhailova N."/>
            <person name="Huntemann M."/>
            <person name="Pati A."/>
            <person name="Chen A."/>
            <person name="Palaniappan K."/>
            <person name="Chang Y.J."/>
            <person name="Land M."/>
            <person name="Hauser L."/>
            <person name="Rohde M."/>
            <person name="Pukall R."/>
            <person name="Goker M."/>
            <person name="Detter J.C."/>
            <person name="Woyke T."/>
            <person name="Bristow J."/>
            <person name="Eisen J.A."/>
            <person name="Markowitz V."/>
            <person name="Hugenholtz P."/>
            <person name="Kyrpides N.C."/>
            <person name="Klenk H.P."/>
        </authorList>
    </citation>
    <scope>NUCLEOTIDE SEQUENCE</scope>
    <source>
        <strain evidence="10">ATCC 49209 / DSM 20642 / JCM 10262 / PW2</strain>
    </source>
</reference>
<evidence type="ECO:0000256" key="4">
    <source>
        <dbReference type="RuleBase" id="RU003744"/>
    </source>
</evidence>
<name>F2N8W2_CORGP</name>
<accession>F2N8W2</accession>
<organism evidence="9 10">
    <name type="scientific">Coriobacterium glomerans (strain ATCC 49209 / DSM 20642 / JCM 10262 / PW2)</name>
    <dbReference type="NCBI Taxonomy" id="700015"/>
    <lineage>
        <taxon>Bacteria</taxon>
        <taxon>Bacillati</taxon>
        <taxon>Actinomycetota</taxon>
        <taxon>Coriobacteriia</taxon>
        <taxon>Coriobacteriales</taxon>
        <taxon>Coriobacteriaceae</taxon>
        <taxon>Coriobacterium</taxon>
    </lineage>
</organism>
<proteinExistence type="inferred from homology"/>
<dbReference type="CDD" id="cd13530">
    <property type="entry name" value="PBP2_peptides_like"/>
    <property type="match status" value="1"/>
</dbReference>
<dbReference type="PANTHER" id="PTHR35936">
    <property type="entry name" value="MEMBRANE-BOUND LYTIC MUREIN TRANSGLYCOSYLASE F"/>
    <property type="match status" value="1"/>
</dbReference>
<evidence type="ECO:0000313" key="10">
    <source>
        <dbReference type="Proteomes" id="UP000006851"/>
    </source>
</evidence>
<dbReference type="PROSITE" id="PS51257">
    <property type="entry name" value="PROKAR_LIPOPROTEIN"/>
    <property type="match status" value="1"/>
</dbReference>
<dbReference type="HOGENOM" id="CLU_019602_18_2_11"/>
<dbReference type="InterPro" id="IPR018313">
    <property type="entry name" value="SBP_3_CS"/>
</dbReference>
<evidence type="ECO:0000259" key="7">
    <source>
        <dbReference type="SMART" id="SM00062"/>
    </source>
</evidence>
<evidence type="ECO:0000256" key="6">
    <source>
        <dbReference type="SAM" id="SignalP"/>
    </source>
</evidence>
<keyword evidence="3 6" id="KW-0732">Signal</keyword>
<feature type="signal peptide" evidence="6">
    <location>
        <begin position="1"/>
        <end position="24"/>
    </location>
</feature>
<feature type="domain" description="Ionotropic glutamate receptor C-terminal" evidence="8">
    <location>
        <begin position="57"/>
        <end position="277"/>
    </location>
</feature>
<dbReference type="GO" id="GO:0030313">
    <property type="term" value="C:cell envelope"/>
    <property type="evidence" value="ECO:0007669"/>
    <property type="project" value="UniProtKB-SubCell"/>
</dbReference>
<dbReference type="InterPro" id="IPR001638">
    <property type="entry name" value="Solute-binding_3/MltF_N"/>
</dbReference>
<dbReference type="SUPFAM" id="SSF53850">
    <property type="entry name" value="Periplasmic binding protein-like II"/>
    <property type="match status" value="1"/>
</dbReference>
<dbReference type="Proteomes" id="UP000006851">
    <property type="component" value="Chromosome"/>
</dbReference>
<evidence type="ECO:0000256" key="5">
    <source>
        <dbReference type="SAM" id="MobiDB-lite"/>
    </source>
</evidence>
<feature type="domain" description="Solute-binding protein family 3/N-terminal" evidence="7">
    <location>
        <begin position="57"/>
        <end position="279"/>
    </location>
</feature>
<dbReference type="STRING" id="700015.Corgl_1462"/>
<dbReference type="PANTHER" id="PTHR35936:SF17">
    <property type="entry name" value="ARGININE-BINDING EXTRACELLULAR PROTEIN ARTP"/>
    <property type="match status" value="1"/>
</dbReference>
<feature type="compositionally biased region" description="Low complexity" evidence="5">
    <location>
        <begin position="31"/>
        <end position="48"/>
    </location>
</feature>
<sequence>MKKMGSVRYVVPFMLALATVIGLAACSQASKGGDASKGSGASGESNSSDYTLTSPGKLTFATSPDFPPFENLKDGAYVGFDIEIAKAVAKQMGLEAEFKNLQFDGITTAIAAGGQADAGISGITIEPEREKVVDFSSGYYTDDQAIAVMKGSPITSDNAESELNKQGVVIAVQSGTTGEAFVKENYPHATTQSYGNSTDCFAAVQAGQAAAVCTNRSVVQNMLADAYPDAQIVAQSATGEQYAIAVSKDNPGLKQGIDRALKALRDDGTIDRLTSEYLK</sequence>
<dbReference type="Pfam" id="PF00497">
    <property type="entry name" value="SBP_bac_3"/>
    <property type="match status" value="1"/>
</dbReference>
<comment type="subcellular location">
    <subcellularLocation>
        <location evidence="1">Cell envelope</location>
    </subcellularLocation>
</comment>
<keyword evidence="10" id="KW-1185">Reference proteome</keyword>
<protein>
    <submittedName>
        <fullName evidence="9">Extracellular solute-binding protein family 3</fullName>
    </submittedName>
</protein>
<dbReference type="RefSeq" id="WP_013709304.1">
    <property type="nucleotide sequence ID" value="NC_015389.1"/>
</dbReference>
<evidence type="ECO:0000256" key="1">
    <source>
        <dbReference type="ARBA" id="ARBA00004196"/>
    </source>
</evidence>
<dbReference type="GO" id="GO:0015276">
    <property type="term" value="F:ligand-gated monoatomic ion channel activity"/>
    <property type="evidence" value="ECO:0007669"/>
    <property type="project" value="InterPro"/>
</dbReference>
<dbReference type="SMART" id="SM00062">
    <property type="entry name" value="PBPb"/>
    <property type="match status" value="1"/>
</dbReference>
<dbReference type="InterPro" id="IPR001320">
    <property type="entry name" value="Iontro_rcpt_C"/>
</dbReference>
<dbReference type="EMBL" id="CP002628">
    <property type="protein sequence ID" value="AEB07562.1"/>
    <property type="molecule type" value="Genomic_DNA"/>
</dbReference>
<evidence type="ECO:0000256" key="3">
    <source>
        <dbReference type="ARBA" id="ARBA00022729"/>
    </source>
</evidence>
<dbReference type="KEGG" id="cgo:Corgl_1462"/>
<feature type="chain" id="PRO_5039283912" evidence="6">
    <location>
        <begin position="25"/>
        <end position="279"/>
    </location>
</feature>
<evidence type="ECO:0000256" key="2">
    <source>
        <dbReference type="ARBA" id="ARBA00010333"/>
    </source>
</evidence>
<gene>
    <name evidence="9" type="ordered locus">Corgl_1462</name>
</gene>
<dbReference type="SMART" id="SM00079">
    <property type="entry name" value="PBPe"/>
    <property type="match status" value="1"/>
</dbReference>
<dbReference type="GO" id="GO:0016020">
    <property type="term" value="C:membrane"/>
    <property type="evidence" value="ECO:0007669"/>
    <property type="project" value="InterPro"/>
</dbReference>
<evidence type="ECO:0000313" key="9">
    <source>
        <dbReference type="EMBL" id="AEB07562.1"/>
    </source>
</evidence>